<evidence type="ECO:0000256" key="3">
    <source>
        <dbReference type="SAM" id="SignalP"/>
    </source>
</evidence>
<organism evidence="5 6">
    <name type="scientific">Rhodopseudomonas palustris</name>
    <dbReference type="NCBI Taxonomy" id="1076"/>
    <lineage>
        <taxon>Bacteria</taxon>
        <taxon>Pseudomonadati</taxon>
        <taxon>Pseudomonadota</taxon>
        <taxon>Alphaproteobacteria</taxon>
        <taxon>Hyphomicrobiales</taxon>
        <taxon>Nitrobacteraceae</taxon>
        <taxon>Rhodopseudomonas</taxon>
    </lineage>
</organism>
<dbReference type="InterPro" id="IPR036709">
    <property type="entry name" value="Autotransporte_beta_dom_sf"/>
</dbReference>
<dbReference type="Pfam" id="PF03797">
    <property type="entry name" value="Autotransporter"/>
    <property type="match status" value="1"/>
</dbReference>
<dbReference type="Pfam" id="PF12951">
    <property type="entry name" value="PATR"/>
    <property type="match status" value="6"/>
</dbReference>
<keyword evidence="1 3" id="KW-0732">Signal</keyword>
<evidence type="ECO:0000259" key="4">
    <source>
        <dbReference type="PROSITE" id="PS51208"/>
    </source>
</evidence>
<dbReference type="Proteomes" id="UP001163166">
    <property type="component" value="Chromosome"/>
</dbReference>
<dbReference type="NCBIfam" id="TIGR02601">
    <property type="entry name" value="autotrns_rpt"/>
    <property type="match status" value="5"/>
</dbReference>
<feature type="domain" description="Autotransporter" evidence="4">
    <location>
        <begin position="922"/>
        <end position="1207"/>
    </location>
</feature>
<dbReference type="AlphaFoldDB" id="A0AAX3E586"/>
<feature type="compositionally biased region" description="Pro residues" evidence="2">
    <location>
        <begin position="801"/>
        <end position="815"/>
    </location>
</feature>
<dbReference type="PROSITE" id="PS51208">
    <property type="entry name" value="AUTOTRANSPORTER"/>
    <property type="match status" value="1"/>
</dbReference>
<dbReference type="SMART" id="SM00869">
    <property type="entry name" value="Autotransporter"/>
    <property type="match status" value="1"/>
</dbReference>
<dbReference type="PANTHER" id="PTHR35037:SF3">
    <property type="entry name" value="C-TERMINAL REGION OF AIDA-LIKE PROTEIN"/>
    <property type="match status" value="1"/>
</dbReference>
<protein>
    <submittedName>
        <fullName evidence="5">Autotransporter-associated beta strand repeat-containing protein</fullName>
    </submittedName>
</protein>
<evidence type="ECO:0000313" key="5">
    <source>
        <dbReference type="EMBL" id="UYO42123.1"/>
    </source>
</evidence>
<reference evidence="5" key="1">
    <citation type="journal article" date="2022" name="Biol. Control">
        <title>In silico genomic analysis of Rhodopseudomonas palustris strains revealed potential biocontrol agents and crop yield enhancers.</title>
        <authorList>
            <person name="Surachat K."/>
            <person name="Kantachote D."/>
            <person name="Deachamag P."/>
            <person name="Wonglapsuwan M."/>
        </authorList>
    </citation>
    <scope>NUCLEOTIDE SEQUENCE</scope>
    <source>
        <strain evidence="5">TLS06</strain>
    </source>
</reference>
<feature type="signal peptide" evidence="3">
    <location>
        <begin position="1"/>
        <end position="30"/>
    </location>
</feature>
<dbReference type="InterPro" id="IPR011050">
    <property type="entry name" value="Pectin_lyase_fold/virulence"/>
</dbReference>
<dbReference type="Gene3D" id="2.40.128.130">
    <property type="entry name" value="Autotransporter beta-domain"/>
    <property type="match status" value="1"/>
</dbReference>
<dbReference type="PANTHER" id="PTHR35037">
    <property type="entry name" value="C-TERMINAL REGION OF AIDA-LIKE PROTEIN"/>
    <property type="match status" value="1"/>
</dbReference>
<dbReference type="InterPro" id="IPR005546">
    <property type="entry name" value="Autotransporte_beta"/>
</dbReference>
<name>A0AAX3E586_RHOPL</name>
<feature type="region of interest" description="Disordered" evidence="2">
    <location>
        <begin position="800"/>
        <end position="820"/>
    </location>
</feature>
<dbReference type="Gene3D" id="2.160.20.20">
    <property type="match status" value="2"/>
</dbReference>
<dbReference type="EMBL" id="CP076676">
    <property type="protein sequence ID" value="UYO42123.1"/>
    <property type="molecule type" value="Genomic_DNA"/>
</dbReference>
<dbReference type="SUPFAM" id="SSF51126">
    <property type="entry name" value="Pectin lyase-like"/>
    <property type="match status" value="3"/>
</dbReference>
<dbReference type="InterPro" id="IPR051551">
    <property type="entry name" value="Autotransporter_adhesion"/>
</dbReference>
<gene>
    <name evidence="5" type="ORF">KQX62_17835</name>
</gene>
<evidence type="ECO:0000256" key="1">
    <source>
        <dbReference type="ARBA" id="ARBA00022729"/>
    </source>
</evidence>
<feature type="chain" id="PRO_5043388025" evidence="3">
    <location>
        <begin position="31"/>
        <end position="1207"/>
    </location>
</feature>
<dbReference type="InterPro" id="IPR013425">
    <property type="entry name" value="Autotrns_rpt"/>
</dbReference>
<evidence type="ECO:0000256" key="2">
    <source>
        <dbReference type="SAM" id="MobiDB-lite"/>
    </source>
</evidence>
<proteinExistence type="predicted"/>
<evidence type="ECO:0000313" key="6">
    <source>
        <dbReference type="Proteomes" id="UP001163166"/>
    </source>
</evidence>
<sequence>MHRSCPGRNLLLAALLGSTALVVVTVPAAAQQVWVGSIDSNYDTASNWSGPAAVPDGGATAVFTNNGAPTTVTLFATRSPAGFTFDAGAPTRTIQLGSGGQLNIGNGGVVNNSGQQQNFTIGSGAQIDFVGTGTAGNATYTVQSGGDLYFSQGSNGPTVTAFNNGRIVLRTTTGHVEMGGLVGTGRVIGETAGSATVQTFTVGAQGFSQTYDGTIEDGSAKIALVKTGVGTWTLGGDNTYTGGTTISGGTLRIGNGGNTGSIVGDVVNNATLAFSRSDSTTFGGVVSGTGGLRQEGPGTLTLTGTNTYTGGTSITSGTLQIGDGGTAGSIVGAVSNNGTLAFNRSDAISFGDVISGSGNLVKQGAGTLTLTADNTYTGGTTISAGTLQVGNGGTTGSIVGNVTNNATLVFNRSDATTFAGVISGSGALIKQGAGTLNLTGINTYSGGTTISGGTLLITGGTIAGDVVNNGALAFDATSPLIAGVVSGTGSVTIQGGSSVAMTGANTYTGGTIITASGTLQIGGGGSTGSIVGNVVNDGQLTFYRSSATTFAGAISGTGQVANTTTGGLTLTGNNTYTGSTVNLYSTLQIGNGGTSGSLVGNIENYNLQTVVFNRSDASSYGGVISGGGQLIKRGAGNLSLTGVSTFNGRTTVEAGTLSVNGSIAASSLTTVNAGAALGGNGTVGTTLINGGALAPGNSIGTLNVSGNLTFTAASSYMVEVSPTSADRVNVSGTATLGGATVNASFASGGYVERQYAIVNATGGVVGTFGTLVNTNLPSGFKSSLGYDANNAYLNLVLDYTPTPPNPPTPPGPPPVINSGLNRNQTEVANALSGYFARTGSIPIVFGALTPAGLSIASGETATGAQQSTFSAMTQFLGVLTDPSSNGRGARDAESGPLGFADRTPRGSASDAYAMITKSAAARFVPHWNAWGAGFGGSQTTDGNASLGSATATSRLAGIAAGADYWLSPQTVAGFAMAGGATQFGLAGGLGSGTSDLIQVGGFVRHSFGASYITAAAAYGWQDITTERTVAIGSLNQLRANFNANAYSARVEAGHRWIAPVIGGLGLTPYAAAQVTAFDLPAYTEQAAGGTGVFALGYAAKTVTATRSELGVRTDKSFALDGALLTLRGRAAWAHDFDVDRSIAATFQALPGASFVVNGARPARDAALTTVSAEVSWLNGFSVAASFEGEFSDVTRSYAGKGLLRYAW</sequence>
<feature type="region of interest" description="Disordered" evidence="2">
    <location>
        <begin position="881"/>
        <end position="903"/>
    </location>
</feature>
<dbReference type="InterPro" id="IPR012332">
    <property type="entry name" value="Autotransporter_pectin_lyase_C"/>
</dbReference>
<dbReference type="SUPFAM" id="SSF103515">
    <property type="entry name" value="Autotransporter"/>
    <property type="match status" value="1"/>
</dbReference>
<accession>A0AAX3E586</accession>